<comment type="caution">
    <text evidence="1">The sequence shown here is derived from an EMBL/GenBank/DDBJ whole genome shotgun (WGS) entry which is preliminary data.</text>
</comment>
<dbReference type="InterPro" id="IPR040256">
    <property type="entry name" value="At4g02000-like"/>
</dbReference>
<dbReference type="PANTHER" id="PTHR31286">
    <property type="entry name" value="GLYCINE-RICH CELL WALL STRUCTURAL PROTEIN 1.8-LIKE"/>
    <property type="match status" value="1"/>
</dbReference>
<keyword evidence="2" id="KW-1185">Reference proteome</keyword>
<evidence type="ECO:0000313" key="2">
    <source>
        <dbReference type="Proteomes" id="UP001281410"/>
    </source>
</evidence>
<evidence type="ECO:0008006" key="3">
    <source>
        <dbReference type="Google" id="ProtNLM"/>
    </source>
</evidence>
<reference evidence="1" key="1">
    <citation type="journal article" date="2023" name="Plant J.">
        <title>Genome sequences and population genomics provide insights into the demographic history, inbreeding, and mutation load of two 'living fossil' tree species of Dipteronia.</title>
        <authorList>
            <person name="Feng Y."/>
            <person name="Comes H.P."/>
            <person name="Chen J."/>
            <person name="Zhu S."/>
            <person name="Lu R."/>
            <person name="Zhang X."/>
            <person name="Li P."/>
            <person name="Qiu J."/>
            <person name="Olsen K.M."/>
            <person name="Qiu Y."/>
        </authorList>
    </citation>
    <scope>NUCLEOTIDE SEQUENCE</scope>
    <source>
        <strain evidence="1">NBL</strain>
    </source>
</reference>
<dbReference type="Proteomes" id="UP001281410">
    <property type="component" value="Unassembled WGS sequence"/>
</dbReference>
<dbReference type="AlphaFoldDB" id="A0AAE0AGF0"/>
<dbReference type="PANTHER" id="PTHR31286:SF60">
    <property type="entry name" value="PROTEIN, PUTATIVE-RELATED"/>
    <property type="match status" value="1"/>
</dbReference>
<dbReference type="EMBL" id="JANJYJ010000005">
    <property type="protein sequence ID" value="KAK3212740.1"/>
    <property type="molecule type" value="Genomic_DNA"/>
</dbReference>
<accession>A0AAE0AGF0</accession>
<organism evidence="1 2">
    <name type="scientific">Dipteronia sinensis</name>
    <dbReference type="NCBI Taxonomy" id="43782"/>
    <lineage>
        <taxon>Eukaryota</taxon>
        <taxon>Viridiplantae</taxon>
        <taxon>Streptophyta</taxon>
        <taxon>Embryophyta</taxon>
        <taxon>Tracheophyta</taxon>
        <taxon>Spermatophyta</taxon>
        <taxon>Magnoliopsida</taxon>
        <taxon>eudicotyledons</taxon>
        <taxon>Gunneridae</taxon>
        <taxon>Pentapetalae</taxon>
        <taxon>rosids</taxon>
        <taxon>malvids</taxon>
        <taxon>Sapindales</taxon>
        <taxon>Sapindaceae</taxon>
        <taxon>Hippocastanoideae</taxon>
        <taxon>Acereae</taxon>
        <taxon>Dipteronia</taxon>
    </lineage>
</organism>
<sequence>MLQCLATVPRYSNFFHTAVSLQYFGDATVPQNYSAPPYSIRRCYSVPLQYSVDSTVPSTVRYSPPTVVLVQYSTAATVSRTMVSPLLHGLTEDPMSLEASLSSSPQTSSTTASVCGEGTISSNSRGCSLGIVLPTTSSLGDNLVTVGDSIQSPVMHSNPLTMGSKSYADLLRPPKASVQSFPTTSPPLKKVGFVVLASGERPWKLVDLKAKLSKHWLIPADWRLISLGKRLFLDHFEVFWDKNKVWGLGLVNLKPGVIRLQPWVPDFNPFLQKSTNAQVLRVPLRLDKATIDGDFGHYARVLVDVDMSVLLPSSVLLERDEFHSSFISVETSSTVVGSIPIPLSGDLYVQQVCNIFPRKVPPPSYVVVSLGSHVMEAISLGIPSQYLCVGVSVASYGLTIQDDRRIMRDGINPSRVMRLECSLSNSQTELRFIDDSSWAKQVEADDLDSDGLAQRTMMAKHRLEAYKSEFQTPSSRSHD</sequence>
<protein>
    <recommendedName>
        <fullName evidence="3">DUF4283 domain-containing protein</fullName>
    </recommendedName>
</protein>
<proteinExistence type="predicted"/>
<name>A0AAE0AGF0_9ROSI</name>
<gene>
    <name evidence="1" type="ORF">Dsin_017446</name>
</gene>
<evidence type="ECO:0000313" key="1">
    <source>
        <dbReference type="EMBL" id="KAK3212740.1"/>
    </source>
</evidence>